<evidence type="ECO:0000313" key="1">
    <source>
        <dbReference type="EMBL" id="ABN70029.1"/>
    </source>
</evidence>
<dbReference type="Proteomes" id="UP000000254">
    <property type="component" value="Chromosome"/>
</dbReference>
<dbReference type="GeneID" id="4907314"/>
<proteinExistence type="predicted"/>
<dbReference type="OrthoDB" id="17983at2157"/>
<accession>A3DN19</accession>
<dbReference type="AlphaFoldDB" id="A3DN19"/>
<sequence length="169" mass="20093">MSKNNEISDKAIIITLITKRPWLIPFIYYIHTYSGLTLEELRKLVGVRTQIIKRALWWLAKNNIVEKRGEKYVIKEEYARFIEKLLFNCCTTGKTHVLKIGKTYFVVIIRRTRISTYTVPEDLYDKLVEYELNVQTEFQPEDLVNTLNIPIRLAHRVVALRRILRECYS</sequence>
<dbReference type="RefSeq" id="WP_011839220.1">
    <property type="nucleotide sequence ID" value="NC_009033.1"/>
</dbReference>
<dbReference type="EMBL" id="CP000575">
    <property type="protein sequence ID" value="ABN70029.1"/>
    <property type="molecule type" value="Genomic_DNA"/>
</dbReference>
<evidence type="ECO:0000313" key="2">
    <source>
        <dbReference type="Proteomes" id="UP000000254"/>
    </source>
</evidence>
<dbReference type="eggNOG" id="arCOG05900">
    <property type="taxonomic scope" value="Archaea"/>
</dbReference>
<reference evidence="1 2" key="2">
    <citation type="journal article" date="2009" name="Stand. Genomic Sci.">
        <title>Complete genome sequence of Staphylothermus marinus Stetter and Fiala 1986 type strain F1.</title>
        <authorList>
            <person name="Anderson I.J."/>
            <person name="Sun H."/>
            <person name="Lapidus A."/>
            <person name="Copeland A."/>
            <person name="Glavina Del Rio T."/>
            <person name="Tice H."/>
            <person name="Dalin E."/>
            <person name="Lucas S."/>
            <person name="Barry K."/>
            <person name="Land M."/>
            <person name="Richardson P."/>
            <person name="Huber H."/>
            <person name="Kyrpides N.C."/>
        </authorList>
    </citation>
    <scope>NUCLEOTIDE SEQUENCE [LARGE SCALE GENOMIC DNA]</scope>
    <source>
        <strain evidence="2">ATCC 43588 / DSM 3639 / JCM 9404 / F1</strain>
    </source>
</reference>
<protein>
    <submittedName>
        <fullName evidence="1">Uncharacterized protein</fullName>
    </submittedName>
</protein>
<keyword evidence="2" id="KW-1185">Reference proteome</keyword>
<gene>
    <name evidence="1" type="ordered locus">Smar_0930</name>
</gene>
<dbReference type="HOGENOM" id="CLU_1575013_0_0_2"/>
<dbReference type="KEGG" id="smr:Smar_0930"/>
<reference evidence="2" key="1">
    <citation type="journal article" date="2009" name="BMC Genomics">
        <title>The complete genome sequence of Staphylothermus marinus reveals differences in sulfur metabolism among heterotrophic Crenarchaeota.</title>
        <authorList>
            <person name="Anderson I.J."/>
            <person name="Dharmarajan L."/>
            <person name="Rodriguez J."/>
            <person name="Hooper S."/>
            <person name="Porat I."/>
            <person name="Ulrich L.E."/>
            <person name="Elkins J.G."/>
            <person name="Mavromatis K."/>
            <person name="Sun H."/>
            <person name="Land M."/>
            <person name="Lapidus A."/>
            <person name="Lucas S."/>
            <person name="Barry K."/>
            <person name="Huber H."/>
            <person name="Zhulin I.B."/>
            <person name="Whitman W.B."/>
            <person name="Mukhopadhyay B."/>
            <person name="Woese C."/>
            <person name="Bristow J."/>
            <person name="Kyrpides N."/>
        </authorList>
    </citation>
    <scope>NUCLEOTIDE SEQUENCE [LARGE SCALE GENOMIC DNA]</scope>
    <source>
        <strain evidence="2">ATCC 43588 / DSM 3639 / JCM 9404 / F1</strain>
    </source>
</reference>
<name>A3DN19_STAMF</name>
<organism evidence="1 2">
    <name type="scientific">Staphylothermus marinus (strain ATCC 43588 / DSM 3639 / JCM 9404 / F1)</name>
    <dbReference type="NCBI Taxonomy" id="399550"/>
    <lineage>
        <taxon>Archaea</taxon>
        <taxon>Thermoproteota</taxon>
        <taxon>Thermoprotei</taxon>
        <taxon>Desulfurococcales</taxon>
        <taxon>Desulfurococcaceae</taxon>
        <taxon>Staphylothermus</taxon>
    </lineage>
</organism>